<evidence type="ECO:0000313" key="2">
    <source>
        <dbReference type="Proteomes" id="UP000789390"/>
    </source>
</evidence>
<keyword evidence="2" id="KW-1185">Reference proteome</keyword>
<dbReference type="EMBL" id="CAKKLH010000283">
    <property type="protein sequence ID" value="CAH0108367.1"/>
    <property type="molecule type" value="Genomic_DNA"/>
</dbReference>
<organism evidence="1 2">
    <name type="scientific">Daphnia galeata</name>
    <dbReference type="NCBI Taxonomy" id="27404"/>
    <lineage>
        <taxon>Eukaryota</taxon>
        <taxon>Metazoa</taxon>
        <taxon>Ecdysozoa</taxon>
        <taxon>Arthropoda</taxon>
        <taxon>Crustacea</taxon>
        <taxon>Branchiopoda</taxon>
        <taxon>Diplostraca</taxon>
        <taxon>Cladocera</taxon>
        <taxon>Anomopoda</taxon>
        <taxon>Daphniidae</taxon>
        <taxon>Daphnia</taxon>
    </lineage>
</organism>
<reference evidence="1" key="1">
    <citation type="submission" date="2021-11" db="EMBL/GenBank/DDBJ databases">
        <authorList>
            <person name="Schell T."/>
        </authorList>
    </citation>
    <scope>NUCLEOTIDE SEQUENCE</scope>
    <source>
        <strain evidence="1">M5</strain>
    </source>
</reference>
<dbReference type="AlphaFoldDB" id="A0A8J2S2Y1"/>
<protein>
    <recommendedName>
        <fullName evidence="3">DUF4806 domain-containing protein</fullName>
    </recommendedName>
</protein>
<evidence type="ECO:0000313" key="1">
    <source>
        <dbReference type="EMBL" id="CAH0108367.1"/>
    </source>
</evidence>
<sequence>MSSLQELETKVDRMEERLDARLDAMATTLNLIKNKLNIHAEDIQVEQETSSEVAAGSCETENIHAEGIQLEQETSSEVAGESCETEEVIGPLLPVQETSEVDETINVPTSRTISIPRTPGGAGTRPFTCLNNVSELQFPIMDTNSLAVVESTLSKKKHIITELAKIFSEKEIDIEHEFDAFIRVLMDLMLSKDFAKKMVFNVKGQSTKKPFRKSPLYSVVIGAAKLRFPHLETGGPTSDKHPHETKRKNIAADDVIRSCLCGSSSHQ</sequence>
<proteinExistence type="predicted"/>
<dbReference type="Proteomes" id="UP000789390">
    <property type="component" value="Unassembled WGS sequence"/>
</dbReference>
<comment type="caution">
    <text evidence="1">The sequence shown here is derived from an EMBL/GenBank/DDBJ whole genome shotgun (WGS) entry which is preliminary data.</text>
</comment>
<name>A0A8J2S2Y1_9CRUS</name>
<accession>A0A8J2S2Y1</accession>
<gene>
    <name evidence="1" type="ORF">DGAL_LOCUS11744</name>
</gene>
<evidence type="ECO:0008006" key="3">
    <source>
        <dbReference type="Google" id="ProtNLM"/>
    </source>
</evidence>